<reference evidence="2" key="1">
    <citation type="submission" date="2022-07" db="EMBL/GenBank/DDBJ databases">
        <title>Phylogenomic reconstructions and comparative analyses of Kickxellomycotina fungi.</title>
        <authorList>
            <person name="Reynolds N.K."/>
            <person name="Stajich J.E."/>
            <person name="Barry K."/>
            <person name="Grigoriev I.V."/>
            <person name="Crous P."/>
            <person name="Smith M.E."/>
        </authorList>
    </citation>
    <scope>NUCLEOTIDE SEQUENCE</scope>
    <source>
        <strain evidence="2">NBRC 105414</strain>
    </source>
</reference>
<feature type="compositionally biased region" description="Low complexity" evidence="1">
    <location>
        <begin position="264"/>
        <end position="275"/>
    </location>
</feature>
<comment type="caution">
    <text evidence="2">The sequence shown here is derived from an EMBL/GenBank/DDBJ whole genome shotgun (WGS) entry which is preliminary data.</text>
</comment>
<dbReference type="GO" id="GO:1901031">
    <property type="term" value="P:regulation of response to reactive oxygen species"/>
    <property type="evidence" value="ECO:0007669"/>
    <property type="project" value="InterPro"/>
</dbReference>
<dbReference type="AlphaFoldDB" id="A0A9W8H953"/>
<feature type="compositionally biased region" description="Low complexity" evidence="1">
    <location>
        <begin position="726"/>
        <end position="735"/>
    </location>
</feature>
<dbReference type="GO" id="GO:0005634">
    <property type="term" value="C:nucleus"/>
    <property type="evidence" value="ECO:0007669"/>
    <property type="project" value="InterPro"/>
</dbReference>
<proteinExistence type="predicted"/>
<feature type="compositionally biased region" description="Low complexity" evidence="1">
    <location>
        <begin position="986"/>
        <end position="999"/>
    </location>
</feature>
<feature type="region of interest" description="Disordered" evidence="1">
    <location>
        <begin position="257"/>
        <end position="297"/>
    </location>
</feature>
<feature type="compositionally biased region" description="Low complexity" evidence="1">
    <location>
        <begin position="13"/>
        <end position="25"/>
    </location>
</feature>
<feature type="compositionally biased region" description="Gly residues" evidence="1">
    <location>
        <begin position="807"/>
        <end position="824"/>
    </location>
</feature>
<protein>
    <submittedName>
        <fullName evidence="2">Uncharacterized protein</fullName>
    </submittedName>
</protein>
<dbReference type="Proteomes" id="UP001140217">
    <property type="component" value="Unassembled WGS sequence"/>
</dbReference>
<evidence type="ECO:0000313" key="2">
    <source>
        <dbReference type="EMBL" id="KAJ2778538.1"/>
    </source>
</evidence>
<feature type="region of interest" description="Disordered" evidence="1">
    <location>
        <begin position="807"/>
        <end position="834"/>
    </location>
</feature>
<feature type="region of interest" description="Disordered" evidence="1">
    <location>
        <begin position="1"/>
        <end position="26"/>
    </location>
</feature>
<sequence>MTGAQAFPRLRQSPGGSASGAAAPPDLRTFGCDGGYRSLPHTPRAYYPGPRSIWAAMRRDRQSRIHAILGAHSAKDAQSAHAASHRSRQQPYHAGSVVEGLSPRELPRAIRLRAREVGWMLGQRSRPRQVLLSDMANALRTTALDEDDAVTDALEAAERLGYAPDAAQQSADFDAIQEIVALRHTLRLLLRIQAEHPAPAVRANVAEILARINSAKKTLKLPMPQPLAAGPSFFYSARRFEPAALLRAADVGGDGAGDLDDDPYLSSSSSSSDDLSGGGGGRGGRGGRAYSGRRPAPHRRSSHALWVRRFLDSMADEWPNGTPHILALLSPLPQCGFALADTLGALARIRQSGVKEPDAHFLFAAGAAQAGCYPLVCFAEARVMAACYDDDDSGDVYETWLSRGLSAAAPAIQLLARLGHMLATCPWALTGADIRRLVDEYVRIHTEQQQQQQHALAPAGFAHARHRGDTAQPAGTPIRTGVHRSLSTSVVSGVAQPVLSGAARRALEESAVRDLLHTAVVMAVAHGLASFAQASGLTADLDHPAGSFFPQTDGFVSVDVSPGLSHVDLTRAAAAAAAATAAAAAGPVPAGLSAANLASRMGEHTFDLSVAALPLSADAASFRRAASASLLGLPPADPLTSRAPQFAAYRLMRERRLSRYDEPQPLHHPPLPLVLQHGQMAAAPDVDPALLGPDPGSPASASPLQIAHRIPRIALPFAPCDAAAATAQAGQPQAATPSHAPPSTLFPRPLQRPRPVHLSRSEHLQWDVISGYIRLQLALDSDFLGAEVQAARCLAGRPFFASLHESSGGGGGGGVGGGGVGGGSSSDDPGVFLANEYRGPVTAEPTEAEVEAEWSRPAGAPLSKSHSLASIPTLPGTAGFPRRGSSGGGGGGICGSSSSSSLARDLDVRQLHDAVWHFTLSLFHIYEELYFYTKFGGASAAAPGTAEFDALASEAPTSSAVSVPVCSPDAITADTAMDTDTDGDDSSGQSQSQNPSTGSQMYYRLLTPKLKDHIRAVALDPTAITAAGAQPASAAGLDLCIEEILHINLIVSLARRQAEITHAVRAIHEYQQLPHGQ</sequence>
<feature type="region of interest" description="Disordered" evidence="1">
    <location>
        <begin position="973"/>
        <end position="999"/>
    </location>
</feature>
<dbReference type="InterPro" id="IPR006730">
    <property type="entry name" value="Sestrin"/>
</dbReference>
<dbReference type="GO" id="GO:0016684">
    <property type="term" value="F:oxidoreductase activity, acting on peroxide as acceptor"/>
    <property type="evidence" value="ECO:0007669"/>
    <property type="project" value="TreeGrafter"/>
</dbReference>
<feature type="region of interest" description="Disordered" evidence="1">
    <location>
        <begin position="726"/>
        <end position="756"/>
    </location>
</feature>
<dbReference type="GO" id="GO:0070728">
    <property type="term" value="F:L-leucine binding"/>
    <property type="evidence" value="ECO:0007669"/>
    <property type="project" value="TreeGrafter"/>
</dbReference>
<feature type="compositionally biased region" description="Gly residues" evidence="1">
    <location>
        <begin position="276"/>
        <end position="289"/>
    </location>
</feature>
<dbReference type="GO" id="GO:1990253">
    <property type="term" value="P:cellular response to leucine starvation"/>
    <property type="evidence" value="ECO:0007669"/>
    <property type="project" value="TreeGrafter"/>
</dbReference>
<organism evidence="2 3">
    <name type="scientific">Coemansia javaensis</name>
    <dbReference type="NCBI Taxonomy" id="2761396"/>
    <lineage>
        <taxon>Eukaryota</taxon>
        <taxon>Fungi</taxon>
        <taxon>Fungi incertae sedis</taxon>
        <taxon>Zoopagomycota</taxon>
        <taxon>Kickxellomycotina</taxon>
        <taxon>Kickxellomycetes</taxon>
        <taxon>Kickxellales</taxon>
        <taxon>Kickxellaceae</taxon>
        <taxon>Coemansia</taxon>
    </lineage>
</organism>
<dbReference type="GO" id="GO:0071233">
    <property type="term" value="P:cellular response to L-leucine"/>
    <property type="evidence" value="ECO:0007669"/>
    <property type="project" value="TreeGrafter"/>
</dbReference>
<keyword evidence="3" id="KW-1185">Reference proteome</keyword>
<dbReference type="PANTHER" id="PTHR12474">
    <property type="entry name" value="P53 REGULATED PA26 NUCLEAR PROTEIN SESTRIN"/>
    <property type="match status" value="1"/>
</dbReference>
<accession>A0A9W8H953</accession>
<name>A0A9W8H953_9FUNG</name>
<feature type="region of interest" description="Disordered" evidence="1">
    <location>
        <begin position="874"/>
        <end position="896"/>
    </location>
</feature>
<dbReference type="PANTHER" id="PTHR12474:SF0">
    <property type="entry name" value="SESTRIN HOMOLOG"/>
    <property type="match status" value="1"/>
</dbReference>
<feature type="region of interest" description="Disordered" evidence="1">
    <location>
        <begin position="75"/>
        <end position="94"/>
    </location>
</feature>
<gene>
    <name evidence="2" type="ORF">H4R18_004535</name>
</gene>
<dbReference type="GO" id="GO:1904262">
    <property type="term" value="P:negative regulation of TORC1 signaling"/>
    <property type="evidence" value="ECO:0007669"/>
    <property type="project" value="TreeGrafter"/>
</dbReference>
<dbReference type="OrthoDB" id="337464at2759"/>
<dbReference type="EMBL" id="JANBUL010000223">
    <property type="protein sequence ID" value="KAJ2778538.1"/>
    <property type="molecule type" value="Genomic_DNA"/>
</dbReference>
<evidence type="ECO:0000256" key="1">
    <source>
        <dbReference type="SAM" id="MobiDB-lite"/>
    </source>
</evidence>
<dbReference type="GO" id="GO:0016239">
    <property type="term" value="P:positive regulation of macroautophagy"/>
    <property type="evidence" value="ECO:0007669"/>
    <property type="project" value="TreeGrafter"/>
</dbReference>
<feature type="compositionally biased region" description="Gly residues" evidence="1">
    <location>
        <begin position="885"/>
        <end position="894"/>
    </location>
</feature>
<evidence type="ECO:0000313" key="3">
    <source>
        <dbReference type="Proteomes" id="UP001140217"/>
    </source>
</evidence>